<dbReference type="PATRIC" id="fig|451.8.peg.2834"/>
<evidence type="ECO:0000313" key="5">
    <source>
        <dbReference type="Proteomes" id="UP000032414"/>
    </source>
</evidence>
<evidence type="ECO:0000256" key="1">
    <source>
        <dbReference type="ARBA" id="ARBA00022723"/>
    </source>
</evidence>
<evidence type="ECO:0000313" key="4">
    <source>
        <dbReference type="EMBL" id="SCY20599.1"/>
    </source>
</evidence>
<dbReference type="SUPFAM" id="SSF51197">
    <property type="entry name" value="Clavaminate synthase-like"/>
    <property type="match status" value="1"/>
</dbReference>
<dbReference type="HOGENOM" id="CLU_048953_0_0_6"/>
<evidence type="ECO:0000313" key="6">
    <source>
        <dbReference type="Proteomes" id="UP000182998"/>
    </source>
</evidence>
<dbReference type="GO" id="GO:0016706">
    <property type="term" value="F:2-oxoglutarate-dependent dioxygenase activity"/>
    <property type="evidence" value="ECO:0007669"/>
    <property type="project" value="UniProtKB-ARBA"/>
</dbReference>
<reference evidence="3" key="2">
    <citation type="submission" date="2014-09" db="EMBL/GenBank/DDBJ databases">
        <authorList>
            <person name="GOMEZ-VALERO Laura"/>
        </authorList>
    </citation>
    <scope>NUCLEOTIDE SEQUENCE</scope>
    <source>
        <strain evidence="3">ATCC33218</strain>
    </source>
</reference>
<reference evidence="5" key="1">
    <citation type="submission" date="2014-09" db="EMBL/GenBank/DDBJ databases">
        <authorList>
            <person name="Gomez-Valero L."/>
        </authorList>
    </citation>
    <scope>NUCLEOTIDE SEQUENCE [LARGE SCALE GENOMIC DNA]</scope>
    <source>
        <strain evidence="5">ATCC33218</strain>
    </source>
</reference>
<dbReference type="GO" id="GO:0005506">
    <property type="term" value="F:iron ion binding"/>
    <property type="evidence" value="ECO:0007669"/>
    <property type="project" value="UniProtKB-ARBA"/>
</dbReference>
<evidence type="ECO:0000256" key="2">
    <source>
        <dbReference type="ARBA" id="ARBA00023004"/>
    </source>
</evidence>
<dbReference type="Gene3D" id="2.60.120.620">
    <property type="entry name" value="q2cbj1_9rhob like domain"/>
    <property type="match status" value="1"/>
</dbReference>
<evidence type="ECO:0000313" key="3">
    <source>
        <dbReference type="EMBL" id="CEG61691.1"/>
    </source>
</evidence>
<dbReference type="PANTHER" id="PTHR20883">
    <property type="entry name" value="PHYTANOYL-COA DIOXYGENASE DOMAIN CONTAINING 1"/>
    <property type="match status" value="1"/>
</dbReference>
<dbReference type="InterPro" id="IPR008775">
    <property type="entry name" value="Phytyl_CoA_dOase-like"/>
</dbReference>
<dbReference type="Pfam" id="PF05721">
    <property type="entry name" value="PhyH"/>
    <property type="match status" value="1"/>
</dbReference>
<dbReference type="STRING" id="451.B6N58_04050"/>
<dbReference type="Proteomes" id="UP000032414">
    <property type="component" value="Chromosome I"/>
</dbReference>
<dbReference type="AlphaFoldDB" id="A0A098GJM1"/>
<reference evidence="4 6" key="3">
    <citation type="submission" date="2016-10" db="EMBL/GenBank/DDBJ databases">
        <authorList>
            <person name="Varghese N."/>
            <person name="Submissions S."/>
        </authorList>
    </citation>
    <scope>NUCLEOTIDE SEQUENCE [LARGE SCALE GENOMIC DNA]</scope>
    <source>
        <strain evidence="4 6">ATCC 33218</strain>
    </source>
</reference>
<proteinExistence type="predicted"/>
<keyword evidence="2" id="KW-0408">Iron</keyword>
<dbReference type="KEGG" id="tmc:LMI_2425"/>
<keyword evidence="6" id="KW-1185">Reference proteome</keyword>
<gene>
    <name evidence="3" type="primary">Phyhd</name>
    <name evidence="3" type="ORF">LMI_2425</name>
    <name evidence="4" type="ORF">SAMN02982997_01068</name>
</gene>
<dbReference type="PANTHER" id="PTHR20883:SF15">
    <property type="entry name" value="PHYTANOYL-COA DIOXYGENASE DOMAIN-CONTAINING PROTEIN 1"/>
    <property type="match status" value="1"/>
</dbReference>
<name>A0A098GJM1_LEGMI</name>
<dbReference type="EC" id="1.-.-.-" evidence="3"/>
<protein>
    <submittedName>
        <fullName evidence="4">Phytanoyl-CoA dioxygenase (PhyH)</fullName>
    </submittedName>
    <submittedName>
        <fullName evidence="3">Phytanoyl-CoA dioxygenase domain-containing protein 1</fullName>
        <ecNumber evidence="3">1.-.-.-</ecNumber>
    </submittedName>
</protein>
<dbReference type="EMBL" id="FMVN01000005">
    <property type="protein sequence ID" value="SCY20599.1"/>
    <property type="molecule type" value="Genomic_DNA"/>
</dbReference>
<accession>A0A098GJM1</accession>
<dbReference type="Proteomes" id="UP000182998">
    <property type="component" value="Unassembled WGS sequence"/>
</dbReference>
<keyword evidence="3" id="KW-0223">Dioxygenase</keyword>
<organism evidence="3 5">
    <name type="scientific">Legionella micdadei</name>
    <name type="common">Tatlockia micdadei</name>
    <dbReference type="NCBI Taxonomy" id="451"/>
    <lineage>
        <taxon>Bacteria</taxon>
        <taxon>Pseudomonadati</taxon>
        <taxon>Pseudomonadota</taxon>
        <taxon>Gammaproteobacteria</taxon>
        <taxon>Legionellales</taxon>
        <taxon>Legionellaceae</taxon>
        <taxon>Legionella</taxon>
    </lineage>
</organism>
<keyword evidence="1" id="KW-0479">Metal-binding</keyword>
<keyword evidence="3" id="KW-0560">Oxidoreductase</keyword>
<dbReference type="OrthoDB" id="9791262at2"/>
<dbReference type="EMBL" id="LN614830">
    <property type="protein sequence ID" value="CEG61691.1"/>
    <property type="molecule type" value="Genomic_DNA"/>
</dbReference>
<dbReference type="RefSeq" id="WP_045099886.1">
    <property type="nucleotide sequence ID" value="NZ_CP020614.1"/>
</dbReference>
<sequence>MDLSTSEIDFFFTHGYLVINGFFPESICETLRNRIHAIIAHHHQEIPITIFSTKSNEHAQNAYFLDSGDKIRFFFEPDAFDEQGQMIRPIEKSLNKIGHALHELDPVFRQYSRDLRIKAICQQLGFRKPSLLQSMYIFKQPNIGAEVNCHQDGTYLHAHNDEVLGFWFALEDATLDNGCLQVIPSPASTPLEKRMIREDDTVFFEEYRTTKWKEDQCIPLEVKQGSMIILHGRLPHKSNANQSNQSRHAYTLHAVDAVYPYPTTNWLRWPHGLPEW</sequence>